<accession>A0A8T0R2L7</accession>
<gene>
    <name evidence="2" type="ORF">PVAP13_6NG290600</name>
</gene>
<feature type="compositionally biased region" description="Basic and acidic residues" evidence="1">
    <location>
        <begin position="227"/>
        <end position="238"/>
    </location>
</feature>
<organism evidence="2 3">
    <name type="scientific">Panicum virgatum</name>
    <name type="common">Blackwell switchgrass</name>
    <dbReference type="NCBI Taxonomy" id="38727"/>
    <lineage>
        <taxon>Eukaryota</taxon>
        <taxon>Viridiplantae</taxon>
        <taxon>Streptophyta</taxon>
        <taxon>Embryophyta</taxon>
        <taxon>Tracheophyta</taxon>
        <taxon>Spermatophyta</taxon>
        <taxon>Magnoliopsida</taxon>
        <taxon>Liliopsida</taxon>
        <taxon>Poales</taxon>
        <taxon>Poaceae</taxon>
        <taxon>PACMAD clade</taxon>
        <taxon>Panicoideae</taxon>
        <taxon>Panicodae</taxon>
        <taxon>Paniceae</taxon>
        <taxon>Panicinae</taxon>
        <taxon>Panicum</taxon>
        <taxon>Panicum sect. Hiantes</taxon>
    </lineage>
</organism>
<dbReference type="EMBL" id="CM029048">
    <property type="protein sequence ID" value="KAG2579510.1"/>
    <property type="molecule type" value="Genomic_DNA"/>
</dbReference>
<protein>
    <submittedName>
        <fullName evidence="2">Uncharacterized protein</fullName>
    </submittedName>
</protein>
<feature type="region of interest" description="Disordered" evidence="1">
    <location>
        <begin position="67"/>
        <end position="91"/>
    </location>
</feature>
<feature type="compositionally biased region" description="Basic residues" evidence="1">
    <location>
        <begin position="200"/>
        <end position="223"/>
    </location>
</feature>
<proteinExistence type="predicted"/>
<comment type="caution">
    <text evidence="2">The sequence shown here is derived from an EMBL/GenBank/DDBJ whole genome shotgun (WGS) entry which is preliminary data.</text>
</comment>
<dbReference type="AlphaFoldDB" id="A0A8T0R2L7"/>
<reference evidence="2" key="1">
    <citation type="submission" date="2020-05" db="EMBL/GenBank/DDBJ databases">
        <title>WGS assembly of Panicum virgatum.</title>
        <authorList>
            <person name="Lovell J.T."/>
            <person name="Jenkins J."/>
            <person name="Shu S."/>
            <person name="Juenger T.E."/>
            <person name="Schmutz J."/>
        </authorList>
    </citation>
    <scope>NUCLEOTIDE SEQUENCE</scope>
    <source>
        <strain evidence="2">AP13</strain>
    </source>
</reference>
<name>A0A8T0R2L7_PANVG</name>
<evidence type="ECO:0000313" key="2">
    <source>
        <dbReference type="EMBL" id="KAG2579510.1"/>
    </source>
</evidence>
<feature type="region of interest" description="Disordered" evidence="1">
    <location>
        <begin position="103"/>
        <end position="238"/>
    </location>
</feature>
<dbReference type="Proteomes" id="UP000823388">
    <property type="component" value="Chromosome 6N"/>
</dbReference>
<sequence length="238" mass="25480">MKEKRCSHSRLSATKVRSALDTRHRVQEGNDGATSPTTTVLLASLCSVASNNATTAMLGYARANRCRRTPPRRRRRAAAQNTRTARSRAELRRHAAIGKKPVADTGAAAGPASLPDCGKMVPPSRPRRAAPTTAVTDGPHRPLPSPLGHASQWTPALPRSWSRQPRPPSVTLRSRPAAKPAAPTGMPSGAASRPRCLSPGKRRSGVHTRGSSHLRRGASRRPCPRCCSEERGVEEGRG</sequence>
<feature type="compositionally biased region" description="Basic residues" evidence="1">
    <location>
        <begin position="67"/>
        <end position="77"/>
    </location>
</feature>
<evidence type="ECO:0000256" key="1">
    <source>
        <dbReference type="SAM" id="MobiDB-lite"/>
    </source>
</evidence>
<keyword evidence="3" id="KW-1185">Reference proteome</keyword>
<evidence type="ECO:0000313" key="3">
    <source>
        <dbReference type="Proteomes" id="UP000823388"/>
    </source>
</evidence>